<proteinExistence type="predicted"/>
<dbReference type="AlphaFoldDB" id="A0A0G1RNN4"/>
<dbReference type="Proteomes" id="UP000034107">
    <property type="component" value="Unassembled WGS sequence"/>
</dbReference>
<name>A0A0G1RNN4_9BACT</name>
<organism evidence="2 3">
    <name type="scientific">Candidatus Nomurabacteria bacterium GW2011_GWA1_46_11</name>
    <dbReference type="NCBI Taxonomy" id="1618732"/>
    <lineage>
        <taxon>Bacteria</taxon>
        <taxon>Candidatus Nomuraibacteriota</taxon>
    </lineage>
</organism>
<evidence type="ECO:0000313" key="2">
    <source>
        <dbReference type="EMBL" id="KKU22530.1"/>
    </source>
</evidence>
<comment type="caution">
    <text evidence="2">The sequence shown here is derived from an EMBL/GenBank/DDBJ whole genome shotgun (WGS) entry which is preliminary data.</text>
</comment>
<evidence type="ECO:0000313" key="3">
    <source>
        <dbReference type="Proteomes" id="UP000034107"/>
    </source>
</evidence>
<reference evidence="2 3" key="1">
    <citation type="journal article" date="2015" name="Nature">
        <title>rRNA introns, odd ribosomes, and small enigmatic genomes across a large radiation of phyla.</title>
        <authorList>
            <person name="Brown C.T."/>
            <person name="Hug L.A."/>
            <person name="Thomas B.C."/>
            <person name="Sharon I."/>
            <person name="Castelle C.J."/>
            <person name="Singh A."/>
            <person name="Wilkins M.J."/>
            <person name="Williams K.H."/>
            <person name="Banfield J.F."/>
        </authorList>
    </citation>
    <scope>NUCLEOTIDE SEQUENCE [LARGE SCALE GENOMIC DNA]</scope>
</reference>
<keyword evidence="1" id="KW-0175">Coiled coil</keyword>
<accession>A0A0G1RNN4</accession>
<evidence type="ECO:0008006" key="4">
    <source>
        <dbReference type="Google" id="ProtNLM"/>
    </source>
</evidence>
<protein>
    <recommendedName>
        <fullName evidence="4">Septum formation initiator</fullName>
    </recommendedName>
</protein>
<sequence length="117" mass="13522">MQILTRKSVTVVLAAVLIWLGYRALQIQDRAGQISSQVEDLAAKAEDLERDNRFLASSSAYFQSNAYLERQARLKLNFKLPDEQVAFVYKDNSIKAASNSHELQQTFWQKILERLRF</sequence>
<gene>
    <name evidence="2" type="ORF">UX31_C0001G0048</name>
</gene>
<feature type="coiled-coil region" evidence="1">
    <location>
        <begin position="31"/>
        <end position="58"/>
    </location>
</feature>
<dbReference type="EMBL" id="LCLS01000001">
    <property type="protein sequence ID" value="KKU22530.1"/>
    <property type="molecule type" value="Genomic_DNA"/>
</dbReference>
<evidence type="ECO:0000256" key="1">
    <source>
        <dbReference type="SAM" id="Coils"/>
    </source>
</evidence>